<dbReference type="Pfam" id="PF21447">
    <property type="entry name" value="Ppx-GppA_III"/>
    <property type="match status" value="1"/>
</dbReference>
<dbReference type="EMBL" id="MAQB02000009">
    <property type="protein sequence ID" value="OFJ46926.1"/>
    <property type="molecule type" value="Genomic_DNA"/>
</dbReference>
<feature type="domain" description="Ppx/GppA phosphatase N-terminal" evidence="2">
    <location>
        <begin position="18"/>
        <end position="297"/>
    </location>
</feature>
<evidence type="ECO:0000313" key="4">
    <source>
        <dbReference type="EMBL" id="OFJ46926.1"/>
    </source>
</evidence>
<evidence type="ECO:0000313" key="5">
    <source>
        <dbReference type="Proteomes" id="UP000092634"/>
    </source>
</evidence>
<dbReference type="InterPro" id="IPR048950">
    <property type="entry name" value="Ppx_GppA_C"/>
</dbReference>
<gene>
    <name evidence="4" type="ORF">BA896_017700</name>
</gene>
<comment type="caution">
    <text evidence="4">The sequence shown here is derived from an EMBL/GenBank/DDBJ whole genome shotgun (WGS) entry which is preliminary data.</text>
</comment>
<sequence length="485" mass="53543">MYAAVDLGSNSFRLHVGKHDGDTIRVVKSVRDPIRLAAGLDANGDLTETAMQGALACLQRFRAILAGYELDAVRVVATSAMRVARNGAVFLPLAEQAIGYPIEIISGEEEGRLIYMGVANALAIPGERRLVMDIGGGSTELILGRGNDIERVESFSLGTVKQSLSFFIGGRIDAPSFEAAILSARSHFEDAAPPYHPQHWKTAYGSSGTIRTIADIIARNKLGDGLLSGASLDALVRRFIEIGHTSRIDMPGLRPDRASTIVGGLAILIGLFRELAIPVMTPIEAGLRMGVMWDLYLRSTKRDRREQSVQSCMEKFHIDQQRAGRVAEQALAMYAQLKPTSEALVKCLRWSSLLHEVGLAVSQTGYHKHASYIVENADLPGFTTREQKTMSRLILAQKGNLRKIGEVLSDPDFAKAVLALRLSILLMHARIEADFSELRLRMKSRIELDIKRDWVAHHPTVSFWIEKEQEFWDEVGVDFTIRAST</sequence>
<dbReference type="SUPFAM" id="SSF109604">
    <property type="entry name" value="HD-domain/PDEase-like"/>
    <property type="match status" value="1"/>
</dbReference>
<dbReference type="InterPro" id="IPR030673">
    <property type="entry name" value="PyroPPase_GppA_Ppx"/>
</dbReference>
<dbReference type="AlphaFoldDB" id="A0A1E8PL15"/>
<evidence type="ECO:0000259" key="3">
    <source>
        <dbReference type="Pfam" id="PF21447"/>
    </source>
</evidence>
<feature type="domain" description="Ppx/GppA phosphatase C-terminal" evidence="3">
    <location>
        <begin position="305"/>
        <end position="467"/>
    </location>
</feature>
<protein>
    <submittedName>
        <fullName evidence="4">Exopolyphosphatase</fullName>
    </submittedName>
</protein>
<dbReference type="Gene3D" id="3.30.420.40">
    <property type="match status" value="1"/>
</dbReference>
<evidence type="ECO:0000256" key="1">
    <source>
        <dbReference type="ARBA" id="ARBA00022801"/>
    </source>
</evidence>
<dbReference type="PIRSF" id="PIRSF001267">
    <property type="entry name" value="Pyrophosphatase_GppA_Ppx"/>
    <property type="match status" value="1"/>
</dbReference>
<dbReference type="CDD" id="cd24053">
    <property type="entry name" value="ASKHA_NBD_EcPPX-GppA-like"/>
    <property type="match status" value="1"/>
</dbReference>
<dbReference type="Gene3D" id="3.30.420.150">
    <property type="entry name" value="Exopolyphosphatase. Domain 2"/>
    <property type="match status" value="1"/>
</dbReference>
<dbReference type="Gene3D" id="1.10.3210.10">
    <property type="entry name" value="Hypothetical protein af1432"/>
    <property type="match status" value="1"/>
</dbReference>
<organism evidence="4 5">
    <name type="scientific">Janthinobacterium lividum</name>
    <dbReference type="NCBI Taxonomy" id="29581"/>
    <lineage>
        <taxon>Bacteria</taxon>
        <taxon>Pseudomonadati</taxon>
        <taxon>Pseudomonadota</taxon>
        <taxon>Betaproteobacteria</taxon>
        <taxon>Burkholderiales</taxon>
        <taxon>Oxalobacteraceae</taxon>
        <taxon>Janthinobacterium</taxon>
    </lineage>
</organism>
<accession>A0A1E8PL15</accession>
<reference evidence="4 5" key="1">
    <citation type="submission" date="2016-10" db="EMBL/GenBank/DDBJ databases">
        <title>Updated version of Genome Assembly of Janthinobacterium lividum ERGS5:01.</title>
        <authorList>
            <person name="Kumar R."/>
            <person name="Acharya V."/>
            <person name="Singh D."/>
        </authorList>
    </citation>
    <scope>NUCLEOTIDE SEQUENCE [LARGE SCALE GENOMIC DNA]</scope>
    <source>
        <strain evidence="4 5">ERGS5:01</strain>
    </source>
</reference>
<dbReference type="Proteomes" id="UP000092634">
    <property type="component" value="Unassembled WGS sequence"/>
</dbReference>
<dbReference type="GO" id="GO:0016462">
    <property type="term" value="F:pyrophosphatase activity"/>
    <property type="evidence" value="ECO:0007669"/>
    <property type="project" value="TreeGrafter"/>
</dbReference>
<keyword evidence="1" id="KW-0378">Hydrolase</keyword>
<name>A0A1E8PL15_9BURK</name>
<proteinExistence type="predicted"/>
<dbReference type="PANTHER" id="PTHR30005">
    <property type="entry name" value="EXOPOLYPHOSPHATASE"/>
    <property type="match status" value="1"/>
</dbReference>
<dbReference type="InterPro" id="IPR043129">
    <property type="entry name" value="ATPase_NBD"/>
</dbReference>
<dbReference type="PANTHER" id="PTHR30005:SF0">
    <property type="entry name" value="RETROGRADE REGULATION PROTEIN 2"/>
    <property type="match status" value="1"/>
</dbReference>
<dbReference type="Pfam" id="PF02541">
    <property type="entry name" value="Ppx-GppA"/>
    <property type="match status" value="1"/>
</dbReference>
<dbReference type="InterPro" id="IPR050273">
    <property type="entry name" value="GppA/Ppx_hydrolase"/>
</dbReference>
<dbReference type="InterPro" id="IPR003695">
    <property type="entry name" value="Ppx_GppA_N"/>
</dbReference>
<dbReference type="SUPFAM" id="SSF53067">
    <property type="entry name" value="Actin-like ATPase domain"/>
    <property type="match status" value="2"/>
</dbReference>
<evidence type="ECO:0000259" key="2">
    <source>
        <dbReference type="Pfam" id="PF02541"/>
    </source>
</evidence>